<dbReference type="EMBL" id="JANPWB010000008">
    <property type="protein sequence ID" value="KAJ1159960.1"/>
    <property type="molecule type" value="Genomic_DNA"/>
</dbReference>
<evidence type="ECO:0000313" key="1">
    <source>
        <dbReference type="EMBL" id="KAJ1159960.1"/>
    </source>
</evidence>
<protein>
    <submittedName>
        <fullName evidence="1">Uncharacterized protein</fullName>
    </submittedName>
</protein>
<accession>A0AAV7S720</accession>
<evidence type="ECO:0000313" key="2">
    <source>
        <dbReference type="Proteomes" id="UP001066276"/>
    </source>
</evidence>
<sequence length="68" mass="7762">MTAHESQLEQDYLPWWPLVTQRAYKVPHGGGERCEGLPRTRVTTRRAIGELVTPDTQRARGLPQKTGY</sequence>
<organism evidence="1 2">
    <name type="scientific">Pleurodeles waltl</name>
    <name type="common">Iberian ribbed newt</name>
    <dbReference type="NCBI Taxonomy" id="8319"/>
    <lineage>
        <taxon>Eukaryota</taxon>
        <taxon>Metazoa</taxon>
        <taxon>Chordata</taxon>
        <taxon>Craniata</taxon>
        <taxon>Vertebrata</taxon>
        <taxon>Euteleostomi</taxon>
        <taxon>Amphibia</taxon>
        <taxon>Batrachia</taxon>
        <taxon>Caudata</taxon>
        <taxon>Salamandroidea</taxon>
        <taxon>Salamandridae</taxon>
        <taxon>Pleurodelinae</taxon>
        <taxon>Pleurodeles</taxon>
    </lineage>
</organism>
<comment type="caution">
    <text evidence="1">The sequence shown here is derived from an EMBL/GenBank/DDBJ whole genome shotgun (WGS) entry which is preliminary data.</text>
</comment>
<dbReference type="Proteomes" id="UP001066276">
    <property type="component" value="Chromosome 4_2"/>
</dbReference>
<proteinExistence type="predicted"/>
<name>A0AAV7S720_PLEWA</name>
<dbReference type="AlphaFoldDB" id="A0AAV7S720"/>
<reference evidence="1" key="1">
    <citation type="journal article" date="2022" name="bioRxiv">
        <title>Sequencing and chromosome-scale assembly of the giantPleurodeles waltlgenome.</title>
        <authorList>
            <person name="Brown T."/>
            <person name="Elewa A."/>
            <person name="Iarovenko S."/>
            <person name="Subramanian E."/>
            <person name="Araus A.J."/>
            <person name="Petzold A."/>
            <person name="Susuki M."/>
            <person name="Suzuki K.-i.T."/>
            <person name="Hayashi T."/>
            <person name="Toyoda A."/>
            <person name="Oliveira C."/>
            <person name="Osipova E."/>
            <person name="Leigh N.D."/>
            <person name="Simon A."/>
            <person name="Yun M.H."/>
        </authorList>
    </citation>
    <scope>NUCLEOTIDE SEQUENCE</scope>
    <source>
        <strain evidence="1">20211129_DDA</strain>
        <tissue evidence="1">Liver</tissue>
    </source>
</reference>
<gene>
    <name evidence="1" type="ORF">NDU88_000464</name>
</gene>
<keyword evidence="2" id="KW-1185">Reference proteome</keyword>